<dbReference type="AlphaFoldDB" id="A0A3Q9K756"/>
<evidence type="ECO:0000256" key="1">
    <source>
        <dbReference type="SAM" id="MobiDB-lite"/>
    </source>
</evidence>
<name>A0A3Q9K756_9ACTN</name>
<gene>
    <name evidence="2" type="ORF">DDE74_19680</name>
</gene>
<evidence type="ECO:0000313" key="3">
    <source>
        <dbReference type="Proteomes" id="UP000275579"/>
    </source>
</evidence>
<feature type="compositionally biased region" description="Low complexity" evidence="1">
    <location>
        <begin position="42"/>
        <end position="52"/>
    </location>
</feature>
<sequence length="70" mass="7554">MRSAGDADRRPGRERPVQPRHVERGPDSPGVRGRTSCFRRTASPPAASGPAGVLTIHFGHRSEGWKGAPR</sequence>
<dbReference type="Proteomes" id="UP000275579">
    <property type="component" value="Chromosome"/>
</dbReference>
<organism evidence="2 3">
    <name type="scientific">Streptomyces lydicus</name>
    <dbReference type="NCBI Taxonomy" id="47763"/>
    <lineage>
        <taxon>Bacteria</taxon>
        <taxon>Bacillati</taxon>
        <taxon>Actinomycetota</taxon>
        <taxon>Actinomycetes</taxon>
        <taxon>Kitasatosporales</taxon>
        <taxon>Streptomycetaceae</taxon>
        <taxon>Streptomyces</taxon>
    </lineage>
</organism>
<dbReference type="EMBL" id="CP029042">
    <property type="protein sequence ID" value="AZS72888.1"/>
    <property type="molecule type" value="Genomic_DNA"/>
</dbReference>
<feature type="compositionally biased region" description="Basic and acidic residues" evidence="1">
    <location>
        <begin position="1"/>
        <end position="26"/>
    </location>
</feature>
<accession>A0A3Q9K756</accession>
<evidence type="ECO:0000313" key="2">
    <source>
        <dbReference type="EMBL" id="AZS72888.1"/>
    </source>
</evidence>
<feature type="region of interest" description="Disordered" evidence="1">
    <location>
        <begin position="1"/>
        <end position="70"/>
    </location>
</feature>
<reference evidence="2 3" key="1">
    <citation type="submission" date="2018-04" db="EMBL/GenBank/DDBJ databases">
        <title>Complete genome sequences of Streptomyces lydicus strain WYEC and characterization of antagonistic properties of biological control agents.</title>
        <authorList>
            <person name="Mariita R.M."/>
            <person name="Sello J.K."/>
        </authorList>
    </citation>
    <scope>NUCLEOTIDE SEQUENCE [LARGE SCALE GENOMIC DNA]</scope>
    <source>
        <strain evidence="2 3">WYEC 108</strain>
    </source>
</reference>
<proteinExistence type="predicted"/>
<protein>
    <submittedName>
        <fullName evidence="2">Uncharacterized protein</fullName>
    </submittedName>
</protein>